<proteinExistence type="predicted"/>
<feature type="non-terminal residue" evidence="8">
    <location>
        <position position="839"/>
    </location>
</feature>
<evidence type="ECO:0000313" key="8">
    <source>
        <dbReference type="EMBL" id="ODV89401.1"/>
    </source>
</evidence>
<accession>A0A1E4TCB5</accession>
<dbReference type="GO" id="GO:0005634">
    <property type="term" value="C:nucleus"/>
    <property type="evidence" value="ECO:0007669"/>
    <property type="project" value="UniProtKB-SubCell"/>
</dbReference>
<feature type="compositionally biased region" description="Basic and acidic residues" evidence="5">
    <location>
        <begin position="264"/>
        <end position="280"/>
    </location>
</feature>
<dbReference type="AlphaFoldDB" id="A0A1E4TCB5"/>
<dbReference type="PANTHER" id="PTHR32075:SF6">
    <property type="entry name" value="ISWI CHROMATIN-REMODELING COMPLEX SUBUNIT YPL216W-RELATED"/>
    <property type="match status" value="1"/>
</dbReference>
<dbReference type="InterPro" id="IPR013136">
    <property type="entry name" value="WSTF_Acf1_Cbp146"/>
</dbReference>
<dbReference type="Pfam" id="PF15613">
    <property type="entry name" value="WSD"/>
    <property type="match status" value="1"/>
</dbReference>
<keyword evidence="2 3" id="KW-0539">Nucleus</keyword>
<dbReference type="PANTHER" id="PTHR32075">
    <property type="entry name" value="ISWI CHROMATIN-REMODELING COMPLEX SUBUNIT YPL216W-RELATED"/>
    <property type="match status" value="1"/>
</dbReference>
<dbReference type="InterPro" id="IPR028941">
    <property type="entry name" value="WHIM2_dom"/>
</dbReference>
<dbReference type="PROSITE" id="PS51136">
    <property type="entry name" value="WAC"/>
    <property type="match status" value="1"/>
</dbReference>
<dbReference type="Pfam" id="PF02791">
    <property type="entry name" value="DDT"/>
    <property type="match status" value="1"/>
</dbReference>
<feature type="coiled-coil region" evidence="4">
    <location>
        <begin position="652"/>
        <end position="679"/>
    </location>
</feature>
<dbReference type="GO" id="GO:0000785">
    <property type="term" value="C:chromatin"/>
    <property type="evidence" value="ECO:0007669"/>
    <property type="project" value="UniProtKB-ARBA"/>
</dbReference>
<feature type="domain" description="DDT" evidence="6">
    <location>
        <begin position="344"/>
        <end position="407"/>
    </location>
</feature>
<feature type="region of interest" description="Disordered" evidence="5">
    <location>
        <begin position="429"/>
        <end position="463"/>
    </location>
</feature>
<dbReference type="PROSITE" id="PS50827">
    <property type="entry name" value="DDT"/>
    <property type="match status" value="1"/>
</dbReference>
<feature type="compositionally biased region" description="Polar residues" evidence="5">
    <location>
        <begin position="452"/>
        <end position="463"/>
    </location>
</feature>
<feature type="region of interest" description="Disordered" evidence="5">
    <location>
        <begin position="242"/>
        <end position="307"/>
    </location>
</feature>
<keyword evidence="4" id="KW-0175">Coiled coil</keyword>
<dbReference type="Proteomes" id="UP000095023">
    <property type="component" value="Unassembled WGS sequence"/>
</dbReference>
<evidence type="ECO:0000256" key="2">
    <source>
        <dbReference type="ARBA" id="ARBA00023242"/>
    </source>
</evidence>
<reference evidence="9" key="1">
    <citation type="submission" date="2016-02" db="EMBL/GenBank/DDBJ databases">
        <title>Comparative genomics of biotechnologically important yeasts.</title>
        <authorList>
            <consortium name="DOE Joint Genome Institute"/>
            <person name="Riley R."/>
            <person name="Haridas S."/>
            <person name="Wolfe K.H."/>
            <person name="Lopes M.R."/>
            <person name="Hittinger C.T."/>
            <person name="Goker M."/>
            <person name="Salamov A."/>
            <person name="Wisecaver J."/>
            <person name="Long T.M."/>
            <person name="Aerts A.L."/>
            <person name="Barry K."/>
            <person name="Choi C."/>
            <person name="Clum A."/>
            <person name="Coughlan A.Y."/>
            <person name="Deshpande S."/>
            <person name="Douglass A.P."/>
            <person name="Hanson S.J."/>
            <person name="Klenk H.-P."/>
            <person name="Labutti K."/>
            <person name="Lapidus A."/>
            <person name="Lindquist E."/>
            <person name="Lipzen A."/>
            <person name="Meier-Kolthoff J.P."/>
            <person name="Ohm R.A."/>
            <person name="Otillar R.P."/>
            <person name="Pangilinan J."/>
            <person name="Peng Y."/>
            <person name="Rokas A."/>
            <person name="Rosa C.A."/>
            <person name="Scheuner C."/>
            <person name="Sibirny A.A."/>
            <person name="Slot J.C."/>
            <person name="Stielow J.B."/>
            <person name="Sun H."/>
            <person name="Kurtzman C.P."/>
            <person name="Blackwell M."/>
            <person name="Jeffries T.W."/>
            <person name="Grigoriev I.V."/>
        </authorList>
    </citation>
    <scope>NUCLEOTIDE SEQUENCE [LARGE SCALE GENOMIC DNA]</scope>
    <source>
        <strain evidence="9">NRRL Y-17796</strain>
    </source>
</reference>
<name>A0A1E4TCB5_9ASCO</name>
<feature type="compositionally biased region" description="Acidic residues" evidence="5">
    <location>
        <begin position="808"/>
        <end position="822"/>
    </location>
</feature>
<evidence type="ECO:0000256" key="3">
    <source>
        <dbReference type="PROSITE-ProRule" id="PRU00475"/>
    </source>
</evidence>
<feature type="compositionally biased region" description="Basic and acidic residues" evidence="5">
    <location>
        <begin position="823"/>
        <end position="839"/>
    </location>
</feature>
<evidence type="ECO:0000313" key="9">
    <source>
        <dbReference type="Proteomes" id="UP000095023"/>
    </source>
</evidence>
<feature type="region of interest" description="Disordered" evidence="5">
    <location>
        <begin position="808"/>
        <end position="839"/>
    </location>
</feature>
<feature type="compositionally biased region" description="Low complexity" evidence="5">
    <location>
        <begin position="440"/>
        <end position="451"/>
    </location>
</feature>
<comment type="subcellular location">
    <subcellularLocation>
        <location evidence="1 3">Nucleus</location>
    </subcellularLocation>
</comment>
<feature type="domain" description="WAC" evidence="7">
    <location>
        <begin position="23"/>
        <end position="130"/>
    </location>
</feature>
<evidence type="ECO:0000259" key="6">
    <source>
        <dbReference type="PROSITE" id="PS50827"/>
    </source>
</evidence>
<sequence length="839" mass="96761">MVVYLKRKPVLPLPPPENLNDDDEVWIIPETGEYFKSYDDYLQRMDFYTKPQFICGITGHCELTYFDALKSEARQLNELHKYFPEPLKGPLLRRVQWCTTGRITALVDDLYDTFLQDFFPGEIVLMSLESDARVEVIIREKATLNSFTSSNNNTTASSISRYRVEHITVPGKEETAEGSQLHRDSRNYTKSLIRWFIKTATTRAAYSGAPYVVRPEYAEKYNINTEMPERLAREEQEAMKRLRRRNHIPDDDDASGGPKRGRKKTEAKDEIPSGDNEPKTKKARLKGSKITLKGDATPKVNGSAEREHYSKRQLRVLEDLETWPVTAKVVNVRPKPNLDLEISKDLFPRSLEIWDYLNTFRIPLNLSPICYDDFLECLKVSVGPSVCELFDEIFCALLTAMILPNKKDLSVSIPPVNFADVDMDASEQGTADSRYSTPEASSVASDSSATSNGESPTSDYSYTESVTHKGSAMKKYRGGWRSRLLKEQYRGGAWAIIVISIIVEMEHVPEYSEFCEKILPKLAPLSMPETLDTARTTFFGLEWEEKLLILGILVDIVRVSSFTRTYLEYCLEESTKYRKERIESLRVLKPLQDELAALEKEKQSFFPDEEQNNEDNISDGGVKVRLRSHANESPEEALAKSNVEFSNLWGKYKELKDKIDECNQIMESAENRVRCLDAQRSRILGRDRFFNTYWWFEGRGFEPEENSHAEYFMGRLWVQGPSESSAEYLLKNNSGIPVTKRKAIEEDGVSFWTPLEWGYYDKVSQIKELIQWLNPWGKRESKLRRELTNYLPEIEKSILERSIYLDIEMEDEDGDTDEDDVEPATKSEELEMKKEKDEE</sequence>
<evidence type="ECO:0000259" key="7">
    <source>
        <dbReference type="PROSITE" id="PS51136"/>
    </source>
</evidence>
<dbReference type="OrthoDB" id="332390at2759"/>
<dbReference type="InterPro" id="IPR018501">
    <property type="entry name" value="DDT_dom"/>
</dbReference>
<dbReference type="GO" id="GO:0000781">
    <property type="term" value="C:chromosome, telomeric region"/>
    <property type="evidence" value="ECO:0007669"/>
    <property type="project" value="GOC"/>
</dbReference>
<organism evidence="8 9">
    <name type="scientific">Tortispora caseinolytica NRRL Y-17796</name>
    <dbReference type="NCBI Taxonomy" id="767744"/>
    <lineage>
        <taxon>Eukaryota</taxon>
        <taxon>Fungi</taxon>
        <taxon>Dikarya</taxon>
        <taxon>Ascomycota</taxon>
        <taxon>Saccharomycotina</taxon>
        <taxon>Trigonopsidomycetes</taxon>
        <taxon>Trigonopsidales</taxon>
        <taxon>Trigonopsidaceae</taxon>
        <taxon>Tortispora</taxon>
    </lineage>
</organism>
<protein>
    <recommendedName>
        <fullName evidence="10">WAC domain-containing protein</fullName>
    </recommendedName>
</protein>
<evidence type="ECO:0000256" key="1">
    <source>
        <dbReference type="ARBA" id="ARBA00004123"/>
    </source>
</evidence>
<evidence type="ECO:0000256" key="5">
    <source>
        <dbReference type="SAM" id="MobiDB-lite"/>
    </source>
</evidence>
<evidence type="ECO:0008006" key="10">
    <source>
        <dbReference type="Google" id="ProtNLM"/>
    </source>
</evidence>
<dbReference type="Pfam" id="PF10537">
    <property type="entry name" value="WAC_Acf1_DNA_bd"/>
    <property type="match status" value="1"/>
</dbReference>
<evidence type="ECO:0000256" key="4">
    <source>
        <dbReference type="SAM" id="Coils"/>
    </source>
</evidence>
<dbReference type="GO" id="GO:0031509">
    <property type="term" value="P:subtelomeric heterochromatin formation"/>
    <property type="evidence" value="ECO:0007669"/>
    <property type="project" value="TreeGrafter"/>
</dbReference>
<dbReference type="EMBL" id="KV453843">
    <property type="protein sequence ID" value="ODV89401.1"/>
    <property type="molecule type" value="Genomic_DNA"/>
</dbReference>
<feature type="compositionally biased region" description="Polar residues" evidence="5">
    <location>
        <begin position="429"/>
        <end position="439"/>
    </location>
</feature>
<keyword evidence="9" id="KW-1185">Reference proteome</keyword>
<gene>
    <name evidence="8" type="ORF">CANCADRAFT_40871</name>
</gene>